<dbReference type="AlphaFoldDB" id="A0AA47NNF7"/>
<dbReference type="EMBL" id="JAOPHQ010006283">
    <property type="protein sequence ID" value="KAK0132186.1"/>
    <property type="molecule type" value="Genomic_DNA"/>
</dbReference>
<reference evidence="1" key="1">
    <citation type="journal article" date="2023" name="Front. Mar. Sci.">
        <title>A new Merluccius polli reference genome to investigate the effects of global change in West African waters.</title>
        <authorList>
            <person name="Mateo J.L."/>
            <person name="Blanco-Fernandez C."/>
            <person name="Garcia-Vazquez E."/>
            <person name="Machado-Schiaffino G."/>
        </authorList>
    </citation>
    <scope>NUCLEOTIDE SEQUENCE</scope>
    <source>
        <strain evidence="1">C29</strain>
        <tissue evidence="1">Fin</tissue>
    </source>
</reference>
<dbReference type="GO" id="GO:0016874">
    <property type="term" value="F:ligase activity"/>
    <property type="evidence" value="ECO:0007669"/>
    <property type="project" value="UniProtKB-KW"/>
</dbReference>
<keyword evidence="2" id="KW-1185">Reference proteome</keyword>
<gene>
    <name evidence="1" type="ORF">N1851_033021</name>
</gene>
<comment type="caution">
    <text evidence="1">The sequence shown here is derived from an EMBL/GenBank/DDBJ whole genome shotgun (WGS) entry which is preliminary data.</text>
</comment>
<proteinExistence type="predicted"/>
<protein>
    <submittedName>
        <fullName evidence="1">E3 SUMO-protein ligase KIAA1586</fullName>
    </submittedName>
</protein>
<name>A0AA47NNF7_MERPO</name>
<evidence type="ECO:0000313" key="1">
    <source>
        <dbReference type="EMBL" id="KAK0132186.1"/>
    </source>
</evidence>
<sequence length="114" mass="12985">MMTQMRVPGQPCGCALCSSTKSTAVLTEERVSMSEEWVQFKIQASDSSRSTSLASLRNKIRRHEVSRAHKIAQELIEKGEQDLVRNMVNRDCVCRDRFCIQNSILSCEDEPTLY</sequence>
<accession>A0AA47NNF7</accession>
<organism evidence="1 2">
    <name type="scientific">Merluccius polli</name>
    <name type="common">Benguela hake</name>
    <name type="synonym">Merluccius cadenati</name>
    <dbReference type="NCBI Taxonomy" id="89951"/>
    <lineage>
        <taxon>Eukaryota</taxon>
        <taxon>Metazoa</taxon>
        <taxon>Chordata</taxon>
        <taxon>Craniata</taxon>
        <taxon>Vertebrata</taxon>
        <taxon>Euteleostomi</taxon>
        <taxon>Actinopterygii</taxon>
        <taxon>Neopterygii</taxon>
        <taxon>Teleostei</taxon>
        <taxon>Neoteleostei</taxon>
        <taxon>Acanthomorphata</taxon>
        <taxon>Zeiogadaria</taxon>
        <taxon>Gadariae</taxon>
        <taxon>Gadiformes</taxon>
        <taxon>Gadoidei</taxon>
        <taxon>Merlucciidae</taxon>
        <taxon>Merluccius</taxon>
    </lineage>
</organism>
<keyword evidence="1" id="KW-0436">Ligase</keyword>
<evidence type="ECO:0000313" key="2">
    <source>
        <dbReference type="Proteomes" id="UP001174136"/>
    </source>
</evidence>
<dbReference type="Proteomes" id="UP001174136">
    <property type="component" value="Unassembled WGS sequence"/>
</dbReference>